<accession>A0AAN4W4K4</accession>
<organism evidence="2 3">
    <name type="scientific">Persicobacter diffluens</name>
    <dbReference type="NCBI Taxonomy" id="981"/>
    <lineage>
        <taxon>Bacteria</taxon>
        <taxon>Pseudomonadati</taxon>
        <taxon>Bacteroidota</taxon>
        <taxon>Cytophagia</taxon>
        <taxon>Cytophagales</taxon>
        <taxon>Persicobacteraceae</taxon>
        <taxon>Persicobacter</taxon>
    </lineage>
</organism>
<proteinExistence type="predicted"/>
<feature type="transmembrane region" description="Helical" evidence="1">
    <location>
        <begin position="70"/>
        <end position="88"/>
    </location>
</feature>
<sequence length="89" mass="10220">MKTYASKFRLSQINYTMAMEYLSADGKTQALFGFTNLKRFYYPLIGFSGLIIGIISTIREKEQNRSLPSILLAVVSIILTFLDIWKVFI</sequence>
<dbReference type="AlphaFoldDB" id="A0AAN4W4K4"/>
<comment type="caution">
    <text evidence="2">The sequence shown here is derived from an EMBL/GenBank/DDBJ whole genome shotgun (WGS) entry which is preliminary data.</text>
</comment>
<keyword evidence="1" id="KW-0472">Membrane</keyword>
<keyword evidence="1" id="KW-0812">Transmembrane</keyword>
<keyword evidence="1" id="KW-1133">Transmembrane helix</keyword>
<evidence type="ECO:0000313" key="2">
    <source>
        <dbReference type="EMBL" id="GJM64172.1"/>
    </source>
</evidence>
<keyword evidence="3" id="KW-1185">Reference proteome</keyword>
<gene>
    <name evidence="2" type="ORF">PEDI_47240</name>
</gene>
<reference evidence="2 3" key="1">
    <citation type="submission" date="2021-12" db="EMBL/GenBank/DDBJ databases">
        <title>Genome sequencing of bacteria with rrn-lacking chromosome and rrn-plasmid.</title>
        <authorList>
            <person name="Anda M."/>
            <person name="Iwasaki W."/>
        </authorList>
    </citation>
    <scope>NUCLEOTIDE SEQUENCE [LARGE SCALE GENOMIC DNA]</scope>
    <source>
        <strain evidence="2 3">NBRC 15940</strain>
    </source>
</reference>
<feature type="transmembrane region" description="Helical" evidence="1">
    <location>
        <begin position="40"/>
        <end position="58"/>
    </location>
</feature>
<dbReference type="EMBL" id="BQKE01000004">
    <property type="protein sequence ID" value="GJM64172.1"/>
    <property type="molecule type" value="Genomic_DNA"/>
</dbReference>
<dbReference type="Proteomes" id="UP001310022">
    <property type="component" value="Unassembled WGS sequence"/>
</dbReference>
<evidence type="ECO:0000256" key="1">
    <source>
        <dbReference type="SAM" id="Phobius"/>
    </source>
</evidence>
<evidence type="ECO:0000313" key="3">
    <source>
        <dbReference type="Proteomes" id="UP001310022"/>
    </source>
</evidence>
<name>A0AAN4W4K4_9BACT</name>
<protein>
    <submittedName>
        <fullName evidence="2">Uncharacterized protein</fullName>
    </submittedName>
</protein>